<dbReference type="Proteomes" id="UP001178508">
    <property type="component" value="Chromosome 15"/>
</dbReference>
<dbReference type="InterPro" id="IPR050111">
    <property type="entry name" value="C-type_lectin/snaclec_domain"/>
</dbReference>
<keyword evidence="8" id="KW-1185">Reference proteome</keyword>
<dbReference type="Gene3D" id="3.10.100.10">
    <property type="entry name" value="Mannose-Binding Protein A, subunit A"/>
    <property type="match status" value="1"/>
</dbReference>
<keyword evidence="5" id="KW-0812">Transmembrane</keyword>
<accession>A0AAV1GJF7</accession>
<dbReference type="SUPFAM" id="SSF56436">
    <property type="entry name" value="C-type lectin-like"/>
    <property type="match status" value="1"/>
</dbReference>
<dbReference type="PROSITE" id="PS50041">
    <property type="entry name" value="C_TYPE_LECTIN_2"/>
    <property type="match status" value="1"/>
</dbReference>
<feature type="domain" description="C-type lectin" evidence="6">
    <location>
        <begin position="174"/>
        <end position="303"/>
    </location>
</feature>
<proteinExistence type="predicted"/>
<dbReference type="PANTHER" id="PTHR22803">
    <property type="entry name" value="MANNOSE, PHOSPHOLIPASE, LECTIN RECEPTOR RELATED"/>
    <property type="match status" value="1"/>
</dbReference>
<feature type="compositionally biased region" description="Basic and acidic residues" evidence="4">
    <location>
        <begin position="11"/>
        <end position="21"/>
    </location>
</feature>
<dbReference type="InterPro" id="IPR016187">
    <property type="entry name" value="CTDL_fold"/>
</dbReference>
<keyword evidence="5" id="KW-1133">Transmembrane helix</keyword>
<evidence type="ECO:0000256" key="1">
    <source>
        <dbReference type="ARBA" id="ARBA00022734"/>
    </source>
</evidence>
<gene>
    <name evidence="7" type="ORF">XNOV1_A018297</name>
</gene>
<evidence type="ECO:0000256" key="5">
    <source>
        <dbReference type="SAM" id="Phobius"/>
    </source>
</evidence>
<dbReference type="InterPro" id="IPR018378">
    <property type="entry name" value="C-type_lectin_CS"/>
</dbReference>
<keyword evidence="3" id="KW-0175">Coiled coil</keyword>
<reference evidence="7" key="1">
    <citation type="submission" date="2023-08" db="EMBL/GenBank/DDBJ databases">
        <authorList>
            <person name="Alioto T."/>
            <person name="Alioto T."/>
            <person name="Gomez Garrido J."/>
        </authorList>
    </citation>
    <scope>NUCLEOTIDE SEQUENCE</scope>
</reference>
<evidence type="ECO:0000256" key="2">
    <source>
        <dbReference type="ARBA" id="ARBA00023157"/>
    </source>
</evidence>
<dbReference type="AlphaFoldDB" id="A0AAV1GJF7"/>
<dbReference type="CDD" id="cd03590">
    <property type="entry name" value="CLECT_DC-SIGN_like"/>
    <property type="match status" value="1"/>
</dbReference>
<evidence type="ECO:0000313" key="8">
    <source>
        <dbReference type="Proteomes" id="UP001178508"/>
    </source>
</evidence>
<feature type="region of interest" description="Disordered" evidence="4">
    <location>
        <begin position="1"/>
        <end position="23"/>
    </location>
</feature>
<name>A0AAV1GJF7_XYRNO</name>
<sequence>MEDEDNSGDTFDDRFNQRVNEEDFNTDENTIYSNQGMQKVSMTVPESNLKHYKLLAFGLAVLAVILLAVDIGLGVYYYTLSNGLYLVTDINSELTKLHASYNKAEQKRDDARRELARVIDEQQLTKWELEHQKKRCDSYKKEVEKIQVEIATLKSHLPMLGEGCKHCLAGWTFMNSACYYFAFSSNQVRRSWSDARAFCKLRGGDLTVIDSREEHMAIYMLIRNYRDPRAMISISGFWIGLTDMDNEGDWRWLNGARLTDSYWNTGEPNDMGQEDCAATYPRDNPFFAWNDAPCGHDLKWICEMEPRFSS</sequence>
<dbReference type="GO" id="GO:0030246">
    <property type="term" value="F:carbohydrate binding"/>
    <property type="evidence" value="ECO:0007669"/>
    <property type="project" value="UniProtKB-KW"/>
</dbReference>
<evidence type="ECO:0000313" key="7">
    <source>
        <dbReference type="EMBL" id="CAJ1073608.1"/>
    </source>
</evidence>
<evidence type="ECO:0000256" key="4">
    <source>
        <dbReference type="SAM" id="MobiDB-lite"/>
    </source>
</evidence>
<dbReference type="Pfam" id="PF00059">
    <property type="entry name" value="Lectin_C"/>
    <property type="match status" value="1"/>
</dbReference>
<keyword evidence="1" id="KW-0430">Lectin</keyword>
<evidence type="ECO:0000256" key="3">
    <source>
        <dbReference type="SAM" id="Coils"/>
    </source>
</evidence>
<dbReference type="InterPro" id="IPR016186">
    <property type="entry name" value="C-type_lectin-like/link_sf"/>
</dbReference>
<dbReference type="PROSITE" id="PS00615">
    <property type="entry name" value="C_TYPE_LECTIN_1"/>
    <property type="match status" value="1"/>
</dbReference>
<feature type="transmembrane region" description="Helical" evidence="5">
    <location>
        <begin position="54"/>
        <end position="78"/>
    </location>
</feature>
<dbReference type="EMBL" id="OY660878">
    <property type="protein sequence ID" value="CAJ1073608.1"/>
    <property type="molecule type" value="Genomic_DNA"/>
</dbReference>
<keyword evidence="5" id="KW-0472">Membrane</keyword>
<dbReference type="InterPro" id="IPR001304">
    <property type="entry name" value="C-type_lectin-like"/>
</dbReference>
<evidence type="ECO:0000259" key="6">
    <source>
        <dbReference type="PROSITE" id="PS50041"/>
    </source>
</evidence>
<dbReference type="SMART" id="SM00034">
    <property type="entry name" value="CLECT"/>
    <property type="match status" value="1"/>
</dbReference>
<keyword evidence="2" id="KW-1015">Disulfide bond</keyword>
<protein>
    <submittedName>
        <fullName evidence="7">Uncharacterized protein LOC117806483</fullName>
    </submittedName>
</protein>
<feature type="coiled-coil region" evidence="3">
    <location>
        <begin position="87"/>
        <end position="156"/>
    </location>
</feature>
<organism evidence="7 8">
    <name type="scientific">Xyrichtys novacula</name>
    <name type="common">Pearly razorfish</name>
    <name type="synonym">Hemipteronotus novacula</name>
    <dbReference type="NCBI Taxonomy" id="13765"/>
    <lineage>
        <taxon>Eukaryota</taxon>
        <taxon>Metazoa</taxon>
        <taxon>Chordata</taxon>
        <taxon>Craniata</taxon>
        <taxon>Vertebrata</taxon>
        <taxon>Euteleostomi</taxon>
        <taxon>Actinopterygii</taxon>
        <taxon>Neopterygii</taxon>
        <taxon>Teleostei</taxon>
        <taxon>Neoteleostei</taxon>
        <taxon>Acanthomorphata</taxon>
        <taxon>Eupercaria</taxon>
        <taxon>Labriformes</taxon>
        <taxon>Labridae</taxon>
        <taxon>Xyrichtys</taxon>
    </lineage>
</organism>
<dbReference type="InterPro" id="IPR033989">
    <property type="entry name" value="CD209-like_CTLD"/>
</dbReference>